<feature type="transmembrane region" description="Helical" evidence="7">
    <location>
        <begin position="182"/>
        <end position="201"/>
    </location>
</feature>
<dbReference type="GO" id="GO:0005886">
    <property type="term" value="C:plasma membrane"/>
    <property type="evidence" value="ECO:0007669"/>
    <property type="project" value="UniProtKB-SubCell"/>
</dbReference>
<accession>V2Y3A1</accession>
<dbReference type="CDD" id="cd06261">
    <property type="entry name" value="TM_PBP2"/>
    <property type="match status" value="1"/>
</dbReference>
<dbReference type="OrthoDB" id="9787837at2"/>
<dbReference type="STRING" id="592026.GCWU0000282_002678"/>
<evidence type="ECO:0000256" key="5">
    <source>
        <dbReference type="ARBA" id="ARBA00022989"/>
    </source>
</evidence>
<dbReference type="PANTHER" id="PTHR43744">
    <property type="entry name" value="ABC TRANSPORTER PERMEASE PROTEIN MG189-RELATED-RELATED"/>
    <property type="match status" value="1"/>
</dbReference>
<dbReference type="GO" id="GO:0055085">
    <property type="term" value="P:transmembrane transport"/>
    <property type="evidence" value="ECO:0007669"/>
    <property type="project" value="InterPro"/>
</dbReference>
<dbReference type="eggNOG" id="COG0395">
    <property type="taxonomic scope" value="Bacteria"/>
</dbReference>
<evidence type="ECO:0000259" key="8">
    <source>
        <dbReference type="PROSITE" id="PS50928"/>
    </source>
</evidence>
<comment type="caution">
    <text evidence="9">The sequence shown here is derived from an EMBL/GenBank/DDBJ whole genome shotgun (WGS) entry which is preliminary data.</text>
</comment>
<proteinExistence type="inferred from homology"/>
<gene>
    <name evidence="9" type="ORF">GCWU0000282_002678</name>
</gene>
<keyword evidence="4 7" id="KW-0812">Transmembrane</keyword>
<evidence type="ECO:0000256" key="7">
    <source>
        <dbReference type="RuleBase" id="RU363032"/>
    </source>
</evidence>
<dbReference type="Pfam" id="PF00528">
    <property type="entry name" value="BPD_transp_1"/>
    <property type="match status" value="1"/>
</dbReference>
<evidence type="ECO:0000313" key="10">
    <source>
        <dbReference type="Proteomes" id="UP000018227"/>
    </source>
</evidence>
<evidence type="ECO:0000256" key="4">
    <source>
        <dbReference type="ARBA" id="ARBA00022692"/>
    </source>
</evidence>
<dbReference type="Gene3D" id="1.10.3720.10">
    <property type="entry name" value="MetI-like"/>
    <property type="match status" value="1"/>
</dbReference>
<evidence type="ECO:0000313" key="9">
    <source>
        <dbReference type="EMBL" id="ESL02542.1"/>
    </source>
</evidence>
<dbReference type="SUPFAM" id="SSF161098">
    <property type="entry name" value="MetI-like"/>
    <property type="match status" value="1"/>
</dbReference>
<feature type="transmembrane region" description="Helical" evidence="7">
    <location>
        <begin position="12"/>
        <end position="35"/>
    </location>
</feature>
<dbReference type="PROSITE" id="PS50928">
    <property type="entry name" value="ABC_TM1"/>
    <property type="match status" value="1"/>
</dbReference>
<comment type="similarity">
    <text evidence="7">Belongs to the binding-protein-dependent transport system permease family.</text>
</comment>
<feature type="transmembrane region" description="Helical" evidence="7">
    <location>
        <begin position="133"/>
        <end position="153"/>
    </location>
</feature>
<comment type="subcellular location">
    <subcellularLocation>
        <location evidence="1 7">Cell membrane</location>
        <topology evidence="1 7">Multi-pass membrane protein</topology>
    </subcellularLocation>
</comment>
<evidence type="ECO:0000256" key="2">
    <source>
        <dbReference type="ARBA" id="ARBA00022448"/>
    </source>
</evidence>
<dbReference type="RefSeq" id="WP_023355524.1">
    <property type="nucleotide sequence ID" value="NZ_KI535369.1"/>
</dbReference>
<sequence>MKKQTGLSQGIKIITASILSFGMVFPVILMIISSFKPSKDVFDMRLLPRRITLEGYQKVLEQGFGRYFLNSLIVSLTVTVVALIFHAMAGYVLARVEFKGRQTIFLWILSTLMVPFAVIMIPLFIMMKEFSWINTYAGLIIPAIPHAYGIFLFRQFFMTLPDDLEEAAAIDGCSAFGIFRRIYLPLSSPIIVTLAVAFFIANWNNYLWPLIVSQKKEMWVLQVALSNFVGRLDTPWNTVMASGVTSVLPVIIIFFFLQKRIVDGVKMSGIK</sequence>
<keyword evidence="6 7" id="KW-0472">Membrane</keyword>
<dbReference type="InterPro" id="IPR035906">
    <property type="entry name" value="MetI-like_sf"/>
</dbReference>
<keyword evidence="3" id="KW-1003">Cell membrane</keyword>
<feature type="transmembrane region" description="Helical" evidence="7">
    <location>
        <begin position="104"/>
        <end position="127"/>
    </location>
</feature>
<evidence type="ECO:0000256" key="6">
    <source>
        <dbReference type="ARBA" id="ARBA00023136"/>
    </source>
</evidence>
<dbReference type="InterPro" id="IPR000515">
    <property type="entry name" value="MetI-like"/>
</dbReference>
<feature type="domain" description="ABC transmembrane type-1" evidence="8">
    <location>
        <begin position="68"/>
        <end position="257"/>
    </location>
</feature>
<keyword evidence="2 7" id="KW-0813">Transport</keyword>
<dbReference type="EMBL" id="ACIL03000016">
    <property type="protein sequence ID" value="ESL02542.1"/>
    <property type="molecule type" value="Genomic_DNA"/>
</dbReference>
<dbReference type="Proteomes" id="UP000018227">
    <property type="component" value="Unassembled WGS sequence"/>
</dbReference>
<feature type="transmembrane region" description="Helical" evidence="7">
    <location>
        <begin position="67"/>
        <end position="92"/>
    </location>
</feature>
<keyword evidence="5 7" id="KW-1133">Transmembrane helix</keyword>
<evidence type="ECO:0000256" key="3">
    <source>
        <dbReference type="ARBA" id="ARBA00022475"/>
    </source>
</evidence>
<reference evidence="9 10" key="1">
    <citation type="submission" date="2013-06" db="EMBL/GenBank/DDBJ databases">
        <authorList>
            <person name="Weinstock G."/>
            <person name="Sodergren E."/>
            <person name="Clifton S."/>
            <person name="Fulton L."/>
            <person name="Fulton B."/>
            <person name="Courtney L."/>
            <person name="Fronick C."/>
            <person name="Harrison M."/>
            <person name="Strong C."/>
            <person name="Farmer C."/>
            <person name="Delahaunty K."/>
            <person name="Markovic C."/>
            <person name="Hall O."/>
            <person name="Minx P."/>
            <person name="Tomlinson C."/>
            <person name="Mitreva M."/>
            <person name="Nelson J."/>
            <person name="Hou S."/>
            <person name="Wollam A."/>
            <person name="Pepin K.H."/>
            <person name="Johnson M."/>
            <person name="Bhonagiri V."/>
            <person name="Nash W.E."/>
            <person name="Warren W."/>
            <person name="Chinwalla A."/>
            <person name="Mardis E.R."/>
            <person name="Wilson R.K."/>
        </authorList>
    </citation>
    <scope>NUCLEOTIDE SEQUENCE [LARGE SCALE GENOMIC DNA]</scope>
    <source>
        <strain evidence="9 10">ATCC 51271</strain>
    </source>
</reference>
<dbReference type="AlphaFoldDB" id="V2Y3A1"/>
<feature type="transmembrane region" description="Helical" evidence="7">
    <location>
        <begin position="236"/>
        <end position="257"/>
    </location>
</feature>
<keyword evidence="10" id="KW-1185">Reference proteome</keyword>
<organism evidence="9 10">
    <name type="scientific">Catonella morbi ATCC 51271</name>
    <dbReference type="NCBI Taxonomy" id="592026"/>
    <lineage>
        <taxon>Bacteria</taxon>
        <taxon>Bacillati</taxon>
        <taxon>Bacillota</taxon>
        <taxon>Clostridia</taxon>
        <taxon>Lachnospirales</taxon>
        <taxon>Lachnospiraceae</taxon>
        <taxon>Catonella</taxon>
    </lineage>
</organism>
<dbReference type="PANTHER" id="PTHR43744:SF8">
    <property type="entry name" value="SN-GLYCEROL-3-PHOSPHATE TRANSPORT SYSTEM PERMEASE PROTEIN UGPE"/>
    <property type="match status" value="1"/>
</dbReference>
<protein>
    <submittedName>
        <fullName evidence="9">ABC transporter, permease protein</fullName>
    </submittedName>
</protein>
<dbReference type="HOGENOM" id="CLU_016047_1_1_9"/>
<name>V2Y3A1_9FIRM</name>
<evidence type="ECO:0000256" key="1">
    <source>
        <dbReference type="ARBA" id="ARBA00004651"/>
    </source>
</evidence>